<evidence type="ECO:0000313" key="1">
    <source>
        <dbReference type="EMBL" id="RVW60690.1"/>
    </source>
</evidence>
<dbReference type="Proteomes" id="UP000288805">
    <property type="component" value="Unassembled WGS sequence"/>
</dbReference>
<name>A0A438FMG1_VITVI</name>
<reference evidence="1 2" key="1">
    <citation type="journal article" date="2018" name="PLoS Genet.">
        <title>Population sequencing reveals clonal diversity and ancestral inbreeding in the grapevine cultivar Chardonnay.</title>
        <authorList>
            <person name="Roach M.J."/>
            <person name="Johnson D.L."/>
            <person name="Bohlmann J."/>
            <person name="van Vuuren H.J."/>
            <person name="Jones S.J."/>
            <person name="Pretorius I.S."/>
            <person name="Schmidt S.A."/>
            <person name="Borneman A.R."/>
        </authorList>
    </citation>
    <scope>NUCLEOTIDE SEQUENCE [LARGE SCALE GENOMIC DNA]</scope>
    <source>
        <strain evidence="2">cv. Chardonnay</strain>
        <tissue evidence="1">Leaf</tissue>
    </source>
</reference>
<dbReference type="EMBL" id="QGNW01000848">
    <property type="protein sequence ID" value="RVW60690.1"/>
    <property type="molecule type" value="Genomic_DNA"/>
</dbReference>
<protein>
    <submittedName>
        <fullName evidence="1">Uncharacterized protein</fullName>
    </submittedName>
</protein>
<dbReference type="OrthoDB" id="2538345at2759"/>
<evidence type="ECO:0000313" key="2">
    <source>
        <dbReference type="Proteomes" id="UP000288805"/>
    </source>
</evidence>
<dbReference type="AlphaFoldDB" id="A0A438FMG1"/>
<dbReference type="PANTHER" id="PTHR34689:SF1">
    <property type="entry name" value="NUCLEIC ACID-BINDING PROTEIN"/>
    <property type="match status" value="1"/>
</dbReference>
<accession>A0A438FMG1</accession>
<gene>
    <name evidence="1" type="ORF">CK203_048867</name>
</gene>
<proteinExistence type="predicted"/>
<dbReference type="PANTHER" id="PTHR34689">
    <property type="entry name" value="NUCLEIC ACID-BINDING PROTEIN"/>
    <property type="match status" value="1"/>
</dbReference>
<organism evidence="1 2">
    <name type="scientific">Vitis vinifera</name>
    <name type="common">Grape</name>
    <dbReference type="NCBI Taxonomy" id="29760"/>
    <lineage>
        <taxon>Eukaryota</taxon>
        <taxon>Viridiplantae</taxon>
        <taxon>Streptophyta</taxon>
        <taxon>Embryophyta</taxon>
        <taxon>Tracheophyta</taxon>
        <taxon>Spermatophyta</taxon>
        <taxon>Magnoliopsida</taxon>
        <taxon>eudicotyledons</taxon>
        <taxon>Gunneridae</taxon>
        <taxon>Pentapetalae</taxon>
        <taxon>rosids</taxon>
        <taxon>Vitales</taxon>
        <taxon>Vitaceae</taxon>
        <taxon>Viteae</taxon>
        <taxon>Vitis</taxon>
    </lineage>
</organism>
<sequence length="76" mass="8674">MQSGMVSFHFNIPPGSSYNYVLLLTLEAWLNGKGMEWAQAMKEQAQLREEMAYQYKVGNFEATAAIQRRLDPDVAM</sequence>
<comment type="caution">
    <text evidence="1">The sequence shown here is derived from an EMBL/GenBank/DDBJ whole genome shotgun (WGS) entry which is preliminary data.</text>
</comment>